<dbReference type="Pfam" id="PF02784">
    <property type="entry name" value="Orn_Arg_deC_N"/>
    <property type="match status" value="1"/>
</dbReference>
<dbReference type="Gene3D" id="3.20.20.10">
    <property type="entry name" value="Alanine racemase"/>
    <property type="match status" value="1"/>
</dbReference>
<sequence length="403" mass="45483">MENSTLLSLANNYGCPLYVYDAERIIFQYNRLTKAFAGNNPLQINYATKALSNISVLKLLKSLGSNLDCVSIGEVLLGLEAGFEPKRISYTPNGVSMKELEEVQHLGAKITIDNLYTLRLFAEKFPDASVSIRINPQIMAGGNEKISVGHVNSKFGILKQHMEEVHRIVEETGINIIGVHMHTGSDILDVDIFLKGSEVLMGIAKEFENLEFIDFGGGFKVPYKEGDKSTNIELFAEKFKLRFSEFCEEYGRNLIMVFEPGKFLVSECGYFLAKVNTIKPSTNIVFVALDTGFNHLIRPMYYNAYHNITNISKPEGKEKKYNIVGYICETDTFAQEREISEISAGDILCFHNAGAYCFSMASNYNSRYLPAEVLFYKGKDYLIREAETFKDILRNQTKIELPL</sequence>
<evidence type="ECO:0000256" key="4">
    <source>
        <dbReference type="ARBA" id="ARBA00023239"/>
    </source>
</evidence>
<dbReference type="PRINTS" id="PR01181">
    <property type="entry name" value="DAPDCRBXLASE"/>
</dbReference>
<dbReference type="InterPro" id="IPR022653">
    <property type="entry name" value="De-COase2_pyr-phos_BS"/>
</dbReference>
<keyword evidence="11" id="KW-1185">Reference proteome</keyword>
<dbReference type="InterPro" id="IPR022644">
    <property type="entry name" value="De-COase2_N"/>
</dbReference>
<dbReference type="SUPFAM" id="SSF50621">
    <property type="entry name" value="Alanine racemase C-terminal domain-like"/>
    <property type="match status" value="1"/>
</dbReference>
<dbReference type="InterPro" id="IPR029066">
    <property type="entry name" value="PLP-binding_barrel"/>
</dbReference>
<dbReference type="PROSITE" id="PS00878">
    <property type="entry name" value="ODR_DC_2_1"/>
    <property type="match status" value="1"/>
</dbReference>
<proteinExistence type="inferred from homology"/>
<dbReference type="PANTHER" id="PTHR43727:SF2">
    <property type="entry name" value="GROUP IV DECARBOXYLASE"/>
    <property type="match status" value="1"/>
</dbReference>
<dbReference type="InterPro" id="IPR009006">
    <property type="entry name" value="Ala_racemase/Decarboxylase_C"/>
</dbReference>
<feature type="binding site" evidence="5">
    <location>
        <position position="356"/>
    </location>
    <ligand>
        <name>pyridoxal 5'-phosphate</name>
        <dbReference type="ChEBI" id="CHEBI:597326"/>
    </ligand>
</feature>
<evidence type="ECO:0000259" key="8">
    <source>
        <dbReference type="Pfam" id="PF00278"/>
    </source>
</evidence>
<comment type="caution">
    <text evidence="10">The sequence shown here is derived from an EMBL/GenBank/DDBJ whole genome shotgun (WGS) entry which is preliminary data.</text>
</comment>
<evidence type="ECO:0000256" key="7">
    <source>
        <dbReference type="RuleBase" id="RU003738"/>
    </source>
</evidence>
<dbReference type="InterPro" id="IPR002986">
    <property type="entry name" value="DAP_deCOOHase_LysA"/>
</dbReference>
<dbReference type="RefSeq" id="WP_377179103.1">
    <property type="nucleotide sequence ID" value="NZ_JBHTMY010000003.1"/>
</dbReference>
<dbReference type="GO" id="GO:0008836">
    <property type="term" value="F:diaminopimelate decarboxylase activity"/>
    <property type="evidence" value="ECO:0007669"/>
    <property type="project" value="UniProtKB-EC"/>
</dbReference>
<dbReference type="SUPFAM" id="SSF51419">
    <property type="entry name" value="PLP-binding barrel"/>
    <property type="match status" value="1"/>
</dbReference>
<dbReference type="CDD" id="cd06828">
    <property type="entry name" value="PLPDE_III_DapDC"/>
    <property type="match status" value="1"/>
</dbReference>
<keyword evidence="4 5" id="KW-0456">Lyase</keyword>
<keyword evidence="2 5" id="KW-0210">Decarboxylase</keyword>
<comment type="subunit">
    <text evidence="5">Homodimer.</text>
</comment>
<dbReference type="PANTHER" id="PTHR43727">
    <property type="entry name" value="DIAMINOPIMELATE DECARBOXYLASE"/>
    <property type="match status" value="1"/>
</dbReference>
<feature type="binding site" evidence="5">
    <location>
        <position position="218"/>
    </location>
    <ligand>
        <name>pyridoxal 5'-phosphate</name>
        <dbReference type="ChEBI" id="CHEBI:597326"/>
    </ligand>
</feature>
<dbReference type="PRINTS" id="PR01179">
    <property type="entry name" value="ODADCRBXLASE"/>
</dbReference>
<comment type="caution">
    <text evidence="5">Lacks conserved residue(s) required for the propagation of feature annotation.</text>
</comment>
<evidence type="ECO:0000259" key="9">
    <source>
        <dbReference type="Pfam" id="PF02784"/>
    </source>
</evidence>
<evidence type="ECO:0000313" key="11">
    <source>
        <dbReference type="Proteomes" id="UP001597201"/>
    </source>
</evidence>
<keyword evidence="3 5" id="KW-0663">Pyridoxal phosphate</keyword>
<accession>A0ABW3Y4V7</accession>
<dbReference type="HAMAP" id="MF_02120">
    <property type="entry name" value="LysA"/>
    <property type="match status" value="1"/>
</dbReference>
<feature type="modified residue" description="N6-(pyridoxal phosphate)lysine" evidence="5">
    <location>
        <position position="49"/>
    </location>
</feature>
<dbReference type="EC" id="4.1.1.20" evidence="5 6"/>
<name>A0ABW3Y4V7_9FLAO</name>
<dbReference type="InterPro" id="IPR000183">
    <property type="entry name" value="Orn/DAP/Arg_de-COase"/>
</dbReference>
<protein>
    <recommendedName>
        <fullName evidence="5 6">Diaminopimelate decarboxylase</fullName>
        <shortName evidence="5">DAP decarboxylase</shortName>
        <shortName evidence="5">DAPDC</shortName>
        <ecNumber evidence="5 6">4.1.1.20</ecNumber>
    </recommendedName>
</protein>
<comment type="function">
    <text evidence="5">Specifically catalyzes the decarboxylation of meso-diaminopimelate (meso-DAP) to L-lysine.</text>
</comment>
<dbReference type="NCBIfam" id="TIGR01048">
    <property type="entry name" value="lysA"/>
    <property type="match status" value="1"/>
</dbReference>
<feature type="domain" description="Orn/DAP/Arg decarboxylase 2 C-terminal" evidence="8">
    <location>
        <begin position="18"/>
        <end position="354"/>
    </location>
</feature>
<dbReference type="Gene3D" id="2.40.37.10">
    <property type="entry name" value="Lyase, Ornithine Decarboxylase, Chain A, domain 1"/>
    <property type="match status" value="1"/>
</dbReference>
<dbReference type="Proteomes" id="UP001597201">
    <property type="component" value="Unassembled WGS sequence"/>
</dbReference>
<dbReference type="Pfam" id="PF00278">
    <property type="entry name" value="Orn_DAP_Arg_deC"/>
    <property type="match status" value="1"/>
</dbReference>
<reference evidence="11" key="1">
    <citation type="journal article" date="2019" name="Int. J. Syst. Evol. Microbiol.">
        <title>The Global Catalogue of Microorganisms (GCM) 10K type strain sequencing project: providing services to taxonomists for standard genome sequencing and annotation.</title>
        <authorList>
            <consortium name="The Broad Institute Genomics Platform"/>
            <consortium name="The Broad Institute Genome Sequencing Center for Infectious Disease"/>
            <person name="Wu L."/>
            <person name="Ma J."/>
        </authorList>
    </citation>
    <scope>NUCLEOTIDE SEQUENCE [LARGE SCALE GENOMIC DNA]</scope>
    <source>
        <strain evidence="11">CCUG 61485</strain>
    </source>
</reference>
<keyword evidence="5 7" id="KW-0457">Lysine biosynthesis</keyword>
<comment type="similarity">
    <text evidence="5">Belongs to the Orn/Lys/Arg decarboxylase class-II family. LysA subfamily.</text>
</comment>
<feature type="binding site" evidence="5">
    <location>
        <position position="356"/>
    </location>
    <ligand>
        <name>substrate</name>
    </ligand>
</feature>
<evidence type="ECO:0000256" key="1">
    <source>
        <dbReference type="ARBA" id="ARBA00001933"/>
    </source>
</evidence>
<dbReference type="InterPro" id="IPR022643">
    <property type="entry name" value="De-COase2_C"/>
</dbReference>
<gene>
    <name evidence="5 10" type="primary">lysA</name>
    <name evidence="10" type="ORF">ACFQ39_11675</name>
</gene>
<comment type="pathway">
    <text evidence="5 7">Amino-acid biosynthesis; L-lysine biosynthesis via DAP pathway; L-lysine from DL-2,6-diaminopimelate: step 1/1.</text>
</comment>
<keyword evidence="5" id="KW-0028">Amino-acid biosynthesis</keyword>
<evidence type="ECO:0000256" key="6">
    <source>
        <dbReference type="NCBIfam" id="TIGR01048"/>
    </source>
</evidence>
<evidence type="ECO:0000256" key="5">
    <source>
        <dbReference type="HAMAP-Rule" id="MF_02120"/>
    </source>
</evidence>
<dbReference type="EMBL" id="JBHTMY010000003">
    <property type="protein sequence ID" value="MFD1316278.1"/>
    <property type="molecule type" value="Genomic_DNA"/>
</dbReference>
<organism evidence="10 11">
    <name type="scientific">Namhaeicola litoreus</name>
    <dbReference type="NCBI Taxonomy" id="1052145"/>
    <lineage>
        <taxon>Bacteria</taxon>
        <taxon>Pseudomonadati</taxon>
        <taxon>Bacteroidota</taxon>
        <taxon>Flavobacteriia</taxon>
        <taxon>Flavobacteriales</taxon>
        <taxon>Flavobacteriaceae</taxon>
        <taxon>Namhaeicola</taxon>
    </lineage>
</organism>
<feature type="binding site" evidence="5">
    <location>
        <position position="329"/>
    </location>
    <ligand>
        <name>substrate</name>
    </ligand>
</feature>
<evidence type="ECO:0000256" key="3">
    <source>
        <dbReference type="ARBA" id="ARBA00022898"/>
    </source>
</evidence>
<comment type="cofactor">
    <cofactor evidence="1 5 7">
        <name>pyridoxal 5'-phosphate</name>
        <dbReference type="ChEBI" id="CHEBI:597326"/>
    </cofactor>
</comment>
<feature type="domain" description="Orn/DAP/Arg decarboxylase 2 N-terminal" evidence="9">
    <location>
        <begin position="24"/>
        <end position="266"/>
    </location>
</feature>
<feature type="binding site" evidence="5">
    <location>
        <position position="298"/>
    </location>
    <ligand>
        <name>substrate</name>
    </ligand>
</feature>
<evidence type="ECO:0000313" key="10">
    <source>
        <dbReference type="EMBL" id="MFD1316278.1"/>
    </source>
</evidence>
<evidence type="ECO:0000256" key="2">
    <source>
        <dbReference type="ARBA" id="ARBA00022793"/>
    </source>
</evidence>
<comment type="catalytic activity">
    <reaction evidence="5 7">
        <text>meso-2,6-diaminopimelate + H(+) = L-lysine + CO2</text>
        <dbReference type="Rhea" id="RHEA:15101"/>
        <dbReference type="ChEBI" id="CHEBI:15378"/>
        <dbReference type="ChEBI" id="CHEBI:16526"/>
        <dbReference type="ChEBI" id="CHEBI:32551"/>
        <dbReference type="ChEBI" id="CHEBI:57791"/>
        <dbReference type="EC" id="4.1.1.20"/>
    </reaction>
</comment>
<feature type="binding site" evidence="5">
    <location>
        <position position="302"/>
    </location>
    <ligand>
        <name>substrate</name>
    </ligand>
</feature>